<reference evidence="1 2" key="1">
    <citation type="submission" date="2017-09" db="EMBL/GenBank/DDBJ databases">
        <title>Large-scale bioinformatics analysis of Bacillus genomes uncovers conserved roles of natural products in bacterial physiology.</title>
        <authorList>
            <consortium name="Agbiome Team Llc"/>
            <person name="Bleich R.M."/>
            <person name="Grubbs K.J."/>
            <person name="Santa Maria K.C."/>
            <person name="Allen S.E."/>
            <person name="Farag S."/>
            <person name="Shank E.A."/>
            <person name="Bowers A."/>
        </authorList>
    </citation>
    <scope>NUCLEOTIDE SEQUENCE [LARGE SCALE GENOMIC DNA]</scope>
    <source>
        <strain evidence="1 2">AFS053130</strain>
    </source>
</reference>
<dbReference type="EMBL" id="NUHO01000028">
    <property type="protein sequence ID" value="PGM95814.1"/>
    <property type="molecule type" value="Genomic_DNA"/>
</dbReference>
<gene>
    <name evidence="1" type="ORF">CN958_06245</name>
</gene>
<dbReference type="Proteomes" id="UP000222054">
    <property type="component" value="Unassembled WGS sequence"/>
</dbReference>
<accession>A0A2B9E6Y8</accession>
<comment type="caution">
    <text evidence="1">The sequence shown here is derived from an EMBL/GenBank/DDBJ whole genome shotgun (WGS) entry which is preliminary data.</text>
</comment>
<evidence type="ECO:0000313" key="1">
    <source>
        <dbReference type="EMBL" id="PGM95814.1"/>
    </source>
</evidence>
<protein>
    <submittedName>
        <fullName evidence="1">Uncharacterized protein</fullName>
    </submittedName>
</protein>
<sequence>MKTFGKVLLTGALALGGFTVMNIDTTKAHADGASEFCRYICGPSETVNGFTIQLHATEYSFGQNMIAKVTNDRAESVHYRVTIEKKWATGWDYYDADFRFGSELPAGTNEEFDASTGWGGAISENGTYRYKIEITNADGSVDTIYTAGMTVTGRGE</sequence>
<name>A0A2B9E6Y8_BACCE</name>
<dbReference type="AlphaFoldDB" id="A0A2B9E6Y8"/>
<dbReference type="RefSeq" id="WP_098776258.1">
    <property type="nucleotide sequence ID" value="NZ_NUHO01000028.1"/>
</dbReference>
<organism evidence="1 2">
    <name type="scientific">Bacillus cereus</name>
    <dbReference type="NCBI Taxonomy" id="1396"/>
    <lineage>
        <taxon>Bacteria</taxon>
        <taxon>Bacillati</taxon>
        <taxon>Bacillota</taxon>
        <taxon>Bacilli</taxon>
        <taxon>Bacillales</taxon>
        <taxon>Bacillaceae</taxon>
        <taxon>Bacillus</taxon>
        <taxon>Bacillus cereus group</taxon>
    </lineage>
</organism>
<evidence type="ECO:0000313" key="2">
    <source>
        <dbReference type="Proteomes" id="UP000222054"/>
    </source>
</evidence>
<proteinExistence type="predicted"/>